<organism evidence="1 2">
    <name type="scientific">Candidatus Bodocaedibacter vickermanii</name>
    <dbReference type="NCBI Taxonomy" id="2741701"/>
    <lineage>
        <taxon>Bacteria</taxon>
        <taxon>Pseudomonadati</taxon>
        <taxon>Pseudomonadota</taxon>
        <taxon>Alphaproteobacteria</taxon>
        <taxon>Holosporales</taxon>
        <taxon>Candidatus Paracaedibacteraceae</taxon>
        <taxon>Candidatus Bodocaedibacter</taxon>
    </lineage>
</organism>
<sequence length="229" mass="26398">MAWHIDWESKFKSCDYSDKLLEKINRFSAEANTSVDVHLVKKAIYFAKEYHFGQFRQSGEPYYTHPLEVAGMVCDYLVDTVSIITSILHDTLEDTDLDYATIAEHFGDLVAAQVEDLTRVKPFGKITSADILKQLWKEKKYNLLLIKLVDRLHNMQTIFAKSPEKQHKIVTETLQYFLALSEILELPELTKVLYTTCYETNIKLGLIPQDELILDKPVEFADSLISESN</sequence>
<dbReference type="KEGG" id="pbal:CPBP_00205"/>
<dbReference type="GO" id="GO:0016787">
    <property type="term" value="F:hydrolase activity"/>
    <property type="evidence" value="ECO:0007669"/>
    <property type="project" value="UniProtKB-KW"/>
</dbReference>
<dbReference type="Pfam" id="PF13328">
    <property type="entry name" value="HD_4"/>
    <property type="match status" value="1"/>
</dbReference>
<dbReference type="PANTHER" id="PTHR21262">
    <property type="entry name" value="GUANOSINE-3',5'-BIS DIPHOSPHATE 3'-PYROPHOSPHOHYDROLASE"/>
    <property type="match status" value="1"/>
</dbReference>
<dbReference type="PANTHER" id="PTHR21262:SF31">
    <property type="entry name" value="GTP PYROPHOSPHOKINASE"/>
    <property type="match status" value="1"/>
</dbReference>
<accession>A0A7L9RSC5</accession>
<name>A0A7L9RSC5_9PROT</name>
<gene>
    <name evidence="1" type="primary">relA</name>
    <name evidence="1" type="ORF">CPBP_00205</name>
</gene>
<dbReference type="AlphaFoldDB" id="A0A7L9RSC5"/>
<evidence type="ECO:0000313" key="2">
    <source>
        <dbReference type="Proteomes" id="UP000594001"/>
    </source>
</evidence>
<proteinExistence type="predicted"/>
<protein>
    <submittedName>
        <fullName evidence="1">Bifunctional (P)ppGpp synthase/hydrolase RelA</fullName>
    </submittedName>
</protein>
<reference evidence="1 2" key="1">
    <citation type="submission" date="2020-06" db="EMBL/GenBank/DDBJ databases">
        <title>The endosymbiont of the kinetoplastid Bodo saltans is a Paracaedibacter-like alpha-proteobacterium possessing a putative toxin-antitoxin system.</title>
        <authorList>
            <person name="Midha S."/>
            <person name="Rigden D.J."/>
            <person name="Siozios S."/>
            <person name="Hurst G.D.D."/>
            <person name="Jackson A.P."/>
        </authorList>
    </citation>
    <scope>NUCLEOTIDE SEQUENCE [LARGE SCALE GENOMIC DNA]</scope>
    <source>
        <strain evidence="1">Lake Konstanz</strain>
    </source>
</reference>
<evidence type="ECO:0000313" key="1">
    <source>
        <dbReference type="EMBL" id="QOL19449.1"/>
    </source>
</evidence>
<dbReference type="RefSeq" id="WP_350332202.1">
    <property type="nucleotide sequence ID" value="NZ_CP054719.1"/>
</dbReference>
<keyword evidence="1" id="KW-0378">Hydrolase</keyword>
<dbReference type="SUPFAM" id="SSF109604">
    <property type="entry name" value="HD-domain/PDEase-like"/>
    <property type="match status" value="1"/>
</dbReference>
<dbReference type="Proteomes" id="UP000594001">
    <property type="component" value="Chromosome"/>
</dbReference>
<dbReference type="Gene3D" id="1.10.3210.10">
    <property type="entry name" value="Hypothetical protein af1432"/>
    <property type="match status" value="1"/>
</dbReference>
<dbReference type="EMBL" id="CP054719">
    <property type="protein sequence ID" value="QOL19449.1"/>
    <property type="molecule type" value="Genomic_DNA"/>
</dbReference>
<keyword evidence="2" id="KW-1185">Reference proteome</keyword>